<evidence type="ECO:0000313" key="2">
    <source>
        <dbReference type="Proteomes" id="UP000007013"/>
    </source>
</evidence>
<dbReference type="AlphaFoldDB" id="B1ZN66"/>
<dbReference type="EMBL" id="CP001032">
    <property type="protein sequence ID" value="ACB73435.1"/>
    <property type="molecule type" value="Genomic_DNA"/>
</dbReference>
<dbReference type="InterPro" id="IPR036102">
    <property type="entry name" value="OsmC/Ohrsf"/>
</dbReference>
<dbReference type="InterPro" id="IPR003718">
    <property type="entry name" value="OsmC/Ohr_fam"/>
</dbReference>
<reference evidence="1 2" key="1">
    <citation type="journal article" date="2011" name="J. Bacteriol.">
        <title>Genome sequence of the verrucomicrobium Opitutus terrae PB90-1, an abundant inhabitant of rice paddy soil ecosystems.</title>
        <authorList>
            <person name="van Passel M.W."/>
            <person name="Kant R."/>
            <person name="Palva A."/>
            <person name="Copeland A."/>
            <person name="Lucas S."/>
            <person name="Lapidus A."/>
            <person name="Glavina del Rio T."/>
            <person name="Pitluck S."/>
            <person name="Goltsman E."/>
            <person name="Clum A."/>
            <person name="Sun H."/>
            <person name="Schmutz J."/>
            <person name="Larimer F.W."/>
            <person name="Land M.L."/>
            <person name="Hauser L."/>
            <person name="Kyrpides N."/>
            <person name="Mikhailova N."/>
            <person name="Richardson P.P."/>
            <person name="Janssen P.H."/>
            <person name="de Vos W.M."/>
            <person name="Smidt H."/>
        </authorList>
    </citation>
    <scope>NUCLEOTIDE SEQUENCE [LARGE SCALE GENOMIC DNA]</scope>
    <source>
        <strain evidence="2">DSM 11246 / JCM 15787 / PB90-1</strain>
    </source>
</reference>
<proteinExistence type="predicted"/>
<dbReference type="InterPro" id="IPR015946">
    <property type="entry name" value="KH_dom-like_a/b"/>
</dbReference>
<gene>
    <name evidence="1" type="ordered locus">Oter_0144</name>
</gene>
<dbReference type="Proteomes" id="UP000007013">
    <property type="component" value="Chromosome"/>
</dbReference>
<dbReference type="Gene3D" id="3.30.300.20">
    <property type="match status" value="1"/>
</dbReference>
<evidence type="ECO:0000313" key="1">
    <source>
        <dbReference type="EMBL" id="ACB73435.1"/>
    </source>
</evidence>
<dbReference type="GO" id="GO:0006979">
    <property type="term" value="P:response to oxidative stress"/>
    <property type="evidence" value="ECO:0007669"/>
    <property type="project" value="InterPro"/>
</dbReference>
<dbReference type="SUPFAM" id="SSF82784">
    <property type="entry name" value="OsmC-like"/>
    <property type="match status" value="1"/>
</dbReference>
<dbReference type="GO" id="GO:0004601">
    <property type="term" value="F:peroxidase activity"/>
    <property type="evidence" value="ECO:0007669"/>
    <property type="project" value="InterPro"/>
</dbReference>
<accession>B1ZN66</accession>
<dbReference type="OrthoDB" id="9807532at2"/>
<organism evidence="1 2">
    <name type="scientific">Opitutus terrae (strain DSM 11246 / JCM 15787 / PB90-1)</name>
    <dbReference type="NCBI Taxonomy" id="452637"/>
    <lineage>
        <taxon>Bacteria</taxon>
        <taxon>Pseudomonadati</taxon>
        <taxon>Verrucomicrobiota</taxon>
        <taxon>Opitutia</taxon>
        <taxon>Opitutales</taxon>
        <taxon>Opitutaceae</taxon>
        <taxon>Opitutus</taxon>
    </lineage>
</organism>
<dbReference type="InterPro" id="IPR052707">
    <property type="entry name" value="OsmC_Ohr_Peroxiredoxin"/>
</dbReference>
<dbReference type="KEGG" id="ote:Oter_0144"/>
<dbReference type="RefSeq" id="WP_012372973.1">
    <property type="nucleotide sequence ID" value="NC_010571.1"/>
</dbReference>
<dbReference type="Pfam" id="PF02566">
    <property type="entry name" value="OsmC"/>
    <property type="match status" value="1"/>
</dbReference>
<keyword evidence="2" id="KW-1185">Reference proteome</keyword>
<sequence length="141" mass="14660">MKRTATAVWNGSLKTGHGALTTPGGALKSTPYSFSSRFESGTGTNPEELIAAAHAGCFAMALSVELGKAGLAPERLEARAEVNLENVPPNGWTVTTSHLVLKAQVPGVDAKKFSEIAEQAKANCPISRLLTAKITLDASLA</sequence>
<name>B1ZN66_OPITP</name>
<dbReference type="NCBIfam" id="TIGR03562">
    <property type="entry name" value="osmo_induc_OsmC"/>
    <property type="match status" value="1"/>
</dbReference>
<dbReference type="HOGENOM" id="CLU_106355_1_0_0"/>
<dbReference type="InterPro" id="IPR019904">
    <property type="entry name" value="Peroxiredoxin_OsmC"/>
</dbReference>
<dbReference type="PANTHER" id="PTHR42830:SF1">
    <property type="entry name" value="OSMOTICALLY INDUCIBLE FAMILY PROTEIN"/>
    <property type="match status" value="1"/>
</dbReference>
<dbReference type="PANTHER" id="PTHR42830">
    <property type="entry name" value="OSMOTICALLY INDUCIBLE FAMILY PROTEIN"/>
    <property type="match status" value="1"/>
</dbReference>
<protein>
    <submittedName>
        <fullName evidence="1">OsmC family protein</fullName>
    </submittedName>
</protein>
<dbReference type="eggNOG" id="COG1764">
    <property type="taxonomic scope" value="Bacteria"/>
</dbReference>
<dbReference type="STRING" id="452637.Oter_0144"/>